<dbReference type="AlphaFoldDB" id="A0A0A9E0M5"/>
<dbReference type="EMBL" id="GBRH01204324">
    <property type="protein sequence ID" value="JAD93571.1"/>
    <property type="molecule type" value="Transcribed_RNA"/>
</dbReference>
<reference evidence="1" key="1">
    <citation type="submission" date="2014-09" db="EMBL/GenBank/DDBJ databases">
        <authorList>
            <person name="Magalhaes I.L.F."/>
            <person name="Oliveira U."/>
            <person name="Santos F.R."/>
            <person name="Vidigal T.H.D.A."/>
            <person name="Brescovit A.D."/>
            <person name="Santos A.J."/>
        </authorList>
    </citation>
    <scope>NUCLEOTIDE SEQUENCE</scope>
    <source>
        <tissue evidence="1">Shoot tissue taken approximately 20 cm above the soil surface</tissue>
    </source>
</reference>
<proteinExistence type="predicted"/>
<organism evidence="1">
    <name type="scientific">Arundo donax</name>
    <name type="common">Giant reed</name>
    <name type="synonym">Donax arundinaceus</name>
    <dbReference type="NCBI Taxonomy" id="35708"/>
    <lineage>
        <taxon>Eukaryota</taxon>
        <taxon>Viridiplantae</taxon>
        <taxon>Streptophyta</taxon>
        <taxon>Embryophyta</taxon>
        <taxon>Tracheophyta</taxon>
        <taxon>Spermatophyta</taxon>
        <taxon>Magnoliopsida</taxon>
        <taxon>Liliopsida</taxon>
        <taxon>Poales</taxon>
        <taxon>Poaceae</taxon>
        <taxon>PACMAD clade</taxon>
        <taxon>Arundinoideae</taxon>
        <taxon>Arundineae</taxon>
        <taxon>Arundo</taxon>
    </lineage>
</organism>
<sequence>MGLHNRRYEKNHPHIQHRYYRGVSRLETLSQGVEVEVSDPTRTKIRVLGTLSLGKHCMTSQQAVMMS</sequence>
<evidence type="ECO:0000313" key="1">
    <source>
        <dbReference type="EMBL" id="JAD93571.1"/>
    </source>
</evidence>
<name>A0A0A9E0M5_ARUDO</name>
<accession>A0A0A9E0M5</accession>
<reference evidence="1" key="2">
    <citation type="journal article" date="2015" name="Data Brief">
        <title>Shoot transcriptome of the giant reed, Arundo donax.</title>
        <authorList>
            <person name="Barrero R.A."/>
            <person name="Guerrero F.D."/>
            <person name="Moolhuijzen P."/>
            <person name="Goolsby J.A."/>
            <person name="Tidwell J."/>
            <person name="Bellgard S.E."/>
            <person name="Bellgard M.I."/>
        </authorList>
    </citation>
    <scope>NUCLEOTIDE SEQUENCE</scope>
    <source>
        <tissue evidence="1">Shoot tissue taken approximately 20 cm above the soil surface</tissue>
    </source>
</reference>
<protein>
    <submittedName>
        <fullName evidence="1">Uncharacterized protein</fullName>
    </submittedName>
</protein>